<dbReference type="Proteomes" id="UP000321301">
    <property type="component" value="Unassembled WGS sequence"/>
</dbReference>
<comment type="caution">
    <text evidence="1">The sequence shown here is derived from an EMBL/GenBank/DDBJ whole genome shotgun (WGS) entry which is preliminary data.</text>
</comment>
<dbReference type="SUPFAM" id="SSF48452">
    <property type="entry name" value="TPR-like"/>
    <property type="match status" value="1"/>
</dbReference>
<accession>A0A512CG29</accession>
<dbReference type="InterPro" id="IPR011990">
    <property type="entry name" value="TPR-like_helical_dom_sf"/>
</dbReference>
<evidence type="ECO:0008006" key="3">
    <source>
        <dbReference type="Google" id="ProtNLM"/>
    </source>
</evidence>
<dbReference type="Gene3D" id="1.25.40.10">
    <property type="entry name" value="Tetratricopeptide repeat domain"/>
    <property type="match status" value="1"/>
</dbReference>
<evidence type="ECO:0000313" key="1">
    <source>
        <dbReference type="EMBL" id="GEO23168.1"/>
    </source>
</evidence>
<name>A0A512CG29_9BACT</name>
<protein>
    <recommendedName>
        <fullName evidence="3">Tetratricopeptide repeat protein</fullName>
    </recommendedName>
</protein>
<keyword evidence="2" id="KW-1185">Reference proteome</keyword>
<organism evidence="1 2">
    <name type="scientific">Cyclobacterium qasimii</name>
    <dbReference type="NCBI Taxonomy" id="1350429"/>
    <lineage>
        <taxon>Bacteria</taxon>
        <taxon>Pseudomonadati</taxon>
        <taxon>Bacteroidota</taxon>
        <taxon>Cytophagia</taxon>
        <taxon>Cytophagales</taxon>
        <taxon>Cyclobacteriaceae</taxon>
        <taxon>Cyclobacterium</taxon>
    </lineage>
</organism>
<reference evidence="1 2" key="1">
    <citation type="submission" date="2019-07" db="EMBL/GenBank/DDBJ databases">
        <title>Whole genome shotgun sequence of Cyclobacterium qasimii NBRC 106168.</title>
        <authorList>
            <person name="Hosoyama A."/>
            <person name="Uohara A."/>
            <person name="Ohji S."/>
            <person name="Ichikawa N."/>
        </authorList>
    </citation>
    <scope>NUCLEOTIDE SEQUENCE [LARGE SCALE GENOMIC DNA]</scope>
    <source>
        <strain evidence="1 2">NBRC 106168</strain>
    </source>
</reference>
<evidence type="ECO:0000313" key="2">
    <source>
        <dbReference type="Proteomes" id="UP000321301"/>
    </source>
</evidence>
<dbReference type="AlphaFoldDB" id="A0A512CG29"/>
<sequence length="261" mass="29644">MELNRPKEAIAAFQRVLFFGDEDFQKKVFPNIAECYFLLEDYATASRYFDLAYFSASTDTTKTNYTFKKIESLVREKSFLFAKVELLNLPDNLPPTLSNKKLLYSGIIHYGLGEYDESKASFLQIVSEETPQMTIIAAFSKLEKVAKISPKKARIMSMIVPGLGQFYAGDVRNGINSLVLNGSFAYLTLQTMFNYSIWDAAISILPWYQRYHMGGYLRAEEAAYEKIRRETGEIFQEIIVTVASAQPTSQKTPTQSATLNK</sequence>
<gene>
    <name evidence="1" type="ORF">CQA01_37020</name>
</gene>
<dbReference type="EMBL" id="BJYV01000021">
    <property type="protein sequence ID" value="GEO23168.1"/>
    <property type="molecule type" value="Genomic_DNA"/>
</dbReference>
<proteinExistence type="predicted"/>